<evidence type="ECO:0000256" key="2">
    <source>
        <dbReference type="ARBA" id="ARBA00004286"/>
    </source>
</evidence>
<evidence type="ECO:0000259" key="13">
    <source>
        <dbReference type="PROSITE" id="PS50867"/>
    </source>
</evidence>
<dbReference type="GO" id="GO:0042054">
    <property type="term" value="F:histone methyltransferase activity"/>
    <property type="evidence" value="ECO:0007669"/>
    <property type="project" value="InterPro"/>
</dbReference>
<comment type="caution">
    <text evidence="14">The sequence shown here is derived from an EMBL/GenBank/DDBJ whole genome shotgun (WGS) entry which is preliminary data.</text>
</comment>
<dbReference type="GO" id="GO:0005694">
    <property type="term" value="C:chromosome"/>
    <property type="evidence" value="ECO:0007669"/>
    <property type="project" value="UniProtKB-SubCell"/>
</dbReference>
<keyword evidence="5" id="KW-0808">Transferase</keyword>
<evidence type="ECO:0000256" key="5">
    <source>
        <dbReference type="ARBA" id="ARBA00022679"/>
    </source>
</evidence>
<dbReference type="ExpressionAtlas" id="A0A178WJU9">
    <property type="expression patterns" value="baseline and differential"/>
</dbReference>
<dbReference type="Pfam" id="PF00856">
    <property type="entry name" value="SET"/>
    <property type="match status" value="1"/>
</dbReference>
<evidence type="ECO:0000259" key="12">
    <source>
        <dbReference type="PROSITE" id="PS50280"/>
    </source>
</evidence>
<dbReference type="PROSITE" id="PS50867">
    <property type="entry name" value="PRE_SET"/>
    <property type="match status" value="1"/>
</dbReference>
<dbReference type="InterPro" id="IPR046341">
    <property type="entry name" value="SET_dom_sf"/>
</dbReference>
<dbReference type="EMBL" id="LUHQ01000001">
    <property type="protein sequence ID" value="OAP18444.1"/>
    <property type="molecule type" value="Genomic_DNA"/>
</dbReference>
<dbReference type="KEGG" id="ath:AT1G04050"/>
<dbReference type="Gene3D" id="2.170.270.10">
    <property type="entry name" value="SET domain"/>
    <property type="match status" value="1"/>
</dbReference>
<dbReference type="PANTHER" id="PTHR46450:SF1">
    <property type="entry name" value="INACTIVE HISTONE-LYSINE N-METHYLTRANSFERASE SUVR1-RELATED"/>
    <property type="match status" value="1"/>
</dbReference>
<evidence type="ECO:0000256" key="8">
    <source>
        <dbReference type="ARBA" id="ARBA00022833"/>
    </source>
</evidence>
<keyword evidence="3" id="KW-0158">Chromosome</keyword>
<comment type="subcellular location">
    <subcellularLocation>
        <location evidence="2">Chromosome</location>
    </subcellularLocation>
    <subcellularLocation>
        <location evidence="1">Nucleus</location>
    </subcellularLocation>
</comment>
<dbReference type="AlphaFoldDB" id="A0A178WJU9"/>
<feature type="compositionally biased region" description="Basic and acidic residues" evidence="11">
    <location>
        <begin position="62"/>
        <end position="81"/>
    </location>
</feature>
<accession>A0A178WJU9</accession>
<feature type="region of interest" description="Disordered" evidence="11">
    <location>
        <begin position="61"/>
        <end position="163"/>
    </location>
</feature>
<keyword evidence="6" id="KW-0949">S-adenosyl-L-methionine</keyword>
<reference evidence="15" key="1">
    <citation type="journal article" date="2016" name="Proc. Natl. Acad. Sci. U.S.A.">
        <title>Chromosome-level assembly of Arabidopsis thaliana Ler reveals the extent of translocation and inversion polymorphisms.</title>
        <authorList>
            <person name="Zapata L."/>
            <person name="Ding J."/>
            <person name="Willing E.M."/>
            <person name="Hartwig B."/>
            <person name="Bezdan D."/>
            <person name="Jiao W.B."/>
            <person name="Patel V."/>
            <person name="Velikkakam James G."/>
            <person name="Koornneef M."/>
            <person name="Ossowski S."/>
            <person name="Schneeberger K."/>
        </authorList>
    </citation>
    <scope>NUCLEOTIDE SEQUENCE [LARGE SCALE GENOMIC DNA]</scope>
    <source>
        <strain evidence="15">cv. Landsberg erecta</strain>
    </source>
</reference>
<dbReference type="OMA" id="ACDAMKL"/>
<evidence type="ECO:0000256" key="4">
    <source>
        <dbReference type="ARBA" id="ARBA00022603"/>
    </source>
</evidence>
<dbReference type="FunFam" id="2.170.270.10:FF:000046">
    <property type="entry name" value="SET-domain containing protein lysine methyltransferase family protein"/>
    <property type="match status" value="1"/>
</dbReference>
<evidence type="ECO:0000313" key="14">
    <source>
        <dbReference type="EMBL" id="OAP18444.1"/>
    </source>
</evidence>
<dbReference type="PROSITE" id="PS50280">
    <property type="entry name" value="SET"/>
    <property type="match status" value="1"/>
</dbReference>
<dbReference type="InterPro" id="IPR007728">
    <property type="entry name" value="Pre-SET_dom"/>
</dbReference>
<evidence type="ECO:0000256" key="6">
    <source>
        <dbReference type="ARBA" id="ARBA00022691"/>
    </source>
</evidence>
<gene>
    <name evidence="14" type="ordered locus">AXX17_At1g03350</name>
</gene>
<dbReference type="InterPro" id="IPR001214">
    <property type="entry name" value="SET_dom"/>
</dbReference>
<dbReference type="Gene3D" id="1.10.8.850">
    <property type="entry name" value="Histone-lysine N methyltransferase , C-terminal domain-like"/>
    <property type="match status" value="1"/>
</dbReference>
<evidence type="ECO:0000256" key="3">
    <source>
        <dbReference type="ARBA" id="ARBA00022454"/>
    </source>
</evidence>
<feature type="compositionally biased region" description="Low complexity" evidence="11">
    <location>
        <begin position="123"/>
        <end position="132"/>
    </location>
</feature>
<proteinExistence type="predicted"/>
<protein>
    <submittedName>
        <fullName evidence="14">SUVR1</fullName>
    </submittedName>
</protein>
<name>A0A178WJU9_ARATH</name>
<keyword evidence="7" id="KW-0479">Metal-binding</keyword>
<dbReference type="Pfam" id="PF10440">
    <property type="entry name" value="WIYLD"/>
    <property type="match status" value="1"/>
</dbReference>
<feature type="compositionally biased region" description="Basic residues" evidence="11">
    <location>
        <begin position="113"/>
        <end position="122"/>
    </location>
</feature>
<feature type="domain" description="Pre-SET" evidence="13">
    <location>
        <begin position="460"/>
        <end position="563"/>
    </location>
</feature>
<evidence type="ECO:0000256" key="9">
    <source>
        <dbReference type="ARBA" id="ARBA00022853"/>
    </source>
</evidence>
<dbReference type="GO" id="GO:0008270">
    <property type="term" value="F:zinc ion binding"/>
    <property type="evidence" value="ECO:0007669"/>
    <property type="project" value="InterPro"/>
</dbReference>
<dbReference type="InterPro" id="IPR043017">
    <property type="entry name" value="WIYLD_dom_sf"/>
</dbReference>
<evidence type="ECO:0000256" key="7">
    <source>
        <dbReference type="ARBA" id="ARBA00022723"/>
    </source>
</evidence>
<dbReference type="InterPro" id="IPR025776">
    <property type="entry name" value="SUVR4/1/2"/>
</dbReference>
<dbReference type="GO" id="GO:0032259">
    <property type="term" value="P:methylation"/>
    <property type="evidence" value="ECO:0007669"/>
    <property type="project" value="UniProtKB-KW"/>
</dbReference>
<organism evidence="14 15">
    <name type="scientific">Arabidopsis thaliana</name>
    <name type="common">Mouse-ear cress</name>
    <dbReference type="NCBI Taxonomy" id="3702"/>
    <lineage>
        <taxon>Eukaryota</taxon>
        <taxon>Viridiplantae</taxon>
        <taxon>Streptophyta</taxon>
        <taxon>Embryophyta</taxon>
        <taxon>Tracheophyta</taxon>
        <taxon>Spermatophyta</taxon>
        <taxon>Magnoliopsida</taxon>
        <taxon>eudicotyledons</taxon>
        <taxon>Gunneridae</taxon>
        <taxon>Pentapetalae</taxon>
        <taxon>rosids</taxon>
        <taxon>malvids</taxon>
        <taxon>Brassicales</taxon>
        <taxon>Brassicaceae</taxon>
        <taxon>Camelineae</taxon>
        <taxon>Arabidopsis</taxon>
    </lineage>
</organism>
<evidence type="ECO:0000256" key="11">
    <source>
        <dbReference type="SAM" id="MobiDB-lite"/>
    </source>
</evidence>
<dbReference type="PROSITE" id="PS51580">
    <property type="entry name" value="SAM_MT43_3"/>
    <property type="match status" value="1"/>
</dbReference>
<feature type="compositionally biased region" description="Acidic residues" evidence="11">
    <location>
        <begin position="98"/>
        <end position="109"/>
    </location>
</feature>
<evidence type="ECO:0000256" key="1">
    <source>
        <dbReference type="ARBA" id="ARBA00004123"/>
    </source>
</evidence>
<dbReference type="SMART" id="SM00468">
    <property type="entry name" value="PreSET"/>
    <property type="match status" value="1"/>
</dbReference>
<dbReference type="InterPro" id="IPR018848">
    <property type="entry name" value="WIYLD_domain"/>
</dbReference>
<dbReference type="SMR" id="A0A178WJU9"/>
<dbReference type="GO" id="GO:0005634">
    <property type="term" value="C:nucleus"/>
    <property type="evidence" value="ECO:0007669"/>
    <property type="project" value="UniProtKB-SubCell"/>
</dbReference>
<keyword evidence="10" id="KW-0539">Nucleus</keyword>
<dbReference type="Proteomes" id="UP000078284">
    <property type="component" value="Chromosome 1"/>
</dbReference>
<feature type="domain" description="SET" evidence="12">
    <location>
        <begin position="566"/>
        <end position="696"/>
    </location>
</feature>
<dbReference type="CDD" id="cd10538">
    <property type="entry name" value="SET_SETDB-like"/>
    <property type="match status" value="1"/>
</dbReference>
<dbReference type="SMART" id="SM00317">
    <property type="entry name" value="SET"/>
    <property type="match status" value="1"/>
</dbReference>
<keyword evidence="9" id="KW-0156">Chromatin regulator</keyword>
<evidence type="ECO:0000313" key="15">
    <source>
        <dbReference type="Proteomes" id="UP000078284"/>
    </source>
</evidence>
<sequence length="734" mass="82753">MAPNLRIKKACDAMKLLGISETKTRAFLRKLLKTYENNWDFIEEDAYKVLLDAIFDEADAQSTEKNKKEEEKKKKEEEKKSRSVATSRGRRKAPEPLVQDEEDDMDEDEFPLKRRLRSRRGRASSSSSSSSSYNNEDLKTQPEEEDEDDGVTELPPLKRYVRRNGERGLAMTVYNNASPSSSSRLSMEPEEVPPMVLLPAHPMETKVSEASALVILNDEPNIDHKPVISDTGNCSAPMLEMGKSNIHVQEWDWETKDILNDTTAMDVSPSSAIGESSEHKVAAASVELASSTSGEAKICLSFAPATGETTNLHLPSMEDLRRAMEEKCLKSYKIVHPEFSVLGFMKDMCSCYIDLAKNSTSQLLETETVCDMSKAGDESGAVGISMPLVVVPECEISGDGWKAISNMKDITAGEENVEIPWVNEINEKVPSRFRYMPHSFVFQDAPVIFSLSSFSDEQSCSTSCIEDCLASEMSCNCAIGVDNGFAYTLDGLLKEEFLEARISEARDQRKQVLRFCEECPLERAKKVEILEPCKGHLKRGAIKECWFKCGCTKRCGNRVVQRGMHNKLQVFFTPNGKGWGLRTLEKLPKGAFICEYIGEILTIPELYQRSFEDKPTLPVILDAHWGSEERLEGDKALCLDGMFYGNISRFLNHRCLDANLIEIPVQVETPDQHYYHLAFFTTRDIEAMEELAWDYGIDFNDNDSLMKPFDCLCGSRFCRNKKRSTKTMQILNKA</sequence>
<dbReference type="PANTHER" id="PTHR46450">
    <property type="entry name" value="INACTIVE HISTONE-LYSINE N-METHYLTRANSFERASE SUVR1-RELATED"/>
    <property type="match status" value="1"/>
</dbReference>
<evidence type="ECO:0000256" key="10">
    <source>
        <dbReference type="ARBA" id="ARBA00023242"/>
    </source>
</evidence>
<dbReference type="Pfam" id="PF05033">
    <property type="entry name" value="Pre-SET"/>
    <property type="match status" value="1"/>
</dbReference>
<dbReference type="SUPFAM" id="SSF82199">
    <property type="entry name" value="SET domain"/>
    <property type="match status" value="1"/>
</dbReference>
<keyword evidence="8" id="KW-0862">Zinc</keyword>
<keyword evidence="4" id="KW-0489">Methyltransferase</keyword>